<comment type="subcellular location">
    <subcellularLocation>
        <location evidence="1 7">Cytoplasm</location>
    </subcellularLocation>
</comment>
<name>A0A0C1K7E1_STRCV</name>
<dbReference type="SUPFAM" id="SSF46785">
    <property type="entry name" value="Winged helix' DNA-binding domain"/>
    <property type="match status" value="1"/>
</dbReference>
<dbReference type="Proteomes" id="UP000031339">
    <property type="component" value="Unassembled WGS sequence"/>
</dbReference>
<evidence type="ECO:0000313" key="11">
    <source>
        <dbReference type="Proteomes" id="UP000031339"/>
    </source>
</evidence>
<accession>A0A0C1K7E1</accession>
<dbReference type="InterPro" id="IPR020899">
    <property type="entry name" value="Arg_repress_C"/>
</dbReference>
<comment type="function">
    <text evidence="7">Regulates arginine biosynthesis genes.</text>
</comment>
<dbReference type="InterPro" id="IPR036388">
    <property type="entry name" value="WH-like_DNA-bd_sf"/>
</dbReference>
<feature type="domain" description="Arginine repressor DNA-binding" evidence="8">
    <location>
        <begin position="1"/>
        <end position="68"/>
    </location>
</feature>
<evidence type="ECO:0000313" key="10">
    <source>
        <dbReference type="EMBL" id="KIC78975.1"/>
    </source>
</evidence>
<evidence type="ECO:0000256" key="1">
    <source>
        <dbReference type="ARBA" id="ARBA00004496"/>
    </source>
</evidence>
<reference evidence="10 11" key="1">
    <citation type="submission" date="2014-12" db="EMBL/GenBank/DDBJ databases">
        <title>Partial genome sequence of Streptococcus constellatus KCOM 1650 (= ChDC B144).</title>
        <authorList>
            <person name="Kook J.-K."/>
            <person name="Park S.-N."/>
            <person name="Lim Y.K."/>
            <person name="Jo E."/>
        </authorList>
    </citation>
    <scope>NUCLEOTIDE SEQUENCE [LARGE SCALE GENOMIC DNA]</scope>
    <source>
        <strain evidence="10 11">KCOM 1650</strain>
    </source>
</reference>
<dbReference type="PANTHER" id="PTHR34471">
    <property type="entry name" value="ARGININE REPRESSOR"/>
    <property type="match status" value="1"/>
</dbReference>
<dbReference type="Pfam" id="PF01316">
    <property type="entry name" value="Arg_repressor"/>
    <property type="match status" value="1"/>
</dbReference>
<dbReference type="AlphaFoldDB" id="A0A0C1K7E1"/>
<dbReference type="UniPathway" id="UPA00068"/>
<dbReference type="GeneID" id="93847455"/>
<keyword evidence="3 7" id="KW-0963">Cytoplasm</keyword>
<proteinExistence type="inferred from homology"/>
<keyword evidence="4 7" id="KW-0805">Transcription regulation</keyword>
<keyword evidence="5 7" id="KW-0238">DNA-binding</keyword>
<dbReference type="InterPro" id="IPR036390">
    <property type="entry name" value="WH_DNA-bd_sf"/>
</dbReference>
<organism evidence="10 11">
    <name type="scientific">Streptococcus constellatus</name>
    <dbReference type="NCBI Taxonomy" id="76860"/>
    <lineage>
        <taxon>Bacteria</taxon>
        <taxon>Bacillati</taxon>
        <taxon>Bacillota</taxon>
        <taxon>Bacilli</taxon>
        <taxon>Lactobacillales</taxon>
        <taxon>Streptococcaceae</taxon>
        <taxon>Streptococcus</taxon>
        <taxon>Streptococcus anginosus group</taxon>
    </lineage>
</organism>
<dbReference type="InterPro" id="IPR020900">
    <property type="entry name" value="Arg_repress_DNA-bd"/>
</dbReference>
<dbReference type="EMBL" id="JWIY01000001">
    <property type="protein sequence ID" value="KIC78975.1"/>
    <property type="molecule type" value="Genomic_DNA"/>
</dbReference>
<dbReference type="InterPro" id="IPR001669">
    <property type="entry name" value="Arg_repress"/>
</dbReference>
<evidence type="ECO:0000256" key="6">
    <source>
        <dbReference type="ARBA" id="ARBA00023163"/>
    </source>
</evidence>
<keyword evidence="7" id="KW-0678">Repressor</keyword>
<evidence type="ECO:0000259" key="9">
    <source>
        <dbReference type="Pfam" id="PF02863"/>
    </source>
</evidence>
<dbReference type="eggNOG" id="COG1438">
    <property type="taxonomic scope" value="Bacteria"/>
</dbReference>
<feature type="domain" description="Arginine repressor C-terminal" evidence="9">
    <location>
        <begin position="78"/>
        <end position="141"/>
    </location>
</feature>
<comment type="pathway">
    <text evidence="7">Amino-acid biosynthesis; L-arginine biosynthesis [regulation].</text>
</comment>
<dbReference type="STRING" id="862969.SCI_1457"/>
<dbReference type="SUPFAM" id="SSF55252">
    <property type="entry name" value="C-terminal domain of arginine repressor"/>
    <property type="match status" value="1"/>
</dbReference>
<dbReference type="RefSeq" id="WP_006269766.1">
    <property type="nucleotide sequence ID" value="NZ_CAUTAL010000011.1"/>
</dbReference>
<dbReference type="GO" id="GO:1900079">
    <property type="term" value="P:regulation of arginine biosynthetic process"/>
    <property type="evidence" value="ECO:0007669"/>
    <property type="project" value="UniProtKB-UniRule"/>
</dbReference>
<evidence type="ECO:0000256" key="2">
    <source>
        <dbReference type="ARBA" id="ARBA00008316"/>
    </source>
</evidence>
<dbReference type="Gene3D" id="3.30.1360.40">
    <property type="match status" value="1"/>
</dbReference>
<evidence type="ECO:0000256" key="4">
    <source>
        <dbReference type="ARBA" id="ARBA00023015"/>
    </source>
</evidence>
<sequence length="143" mass="16518">MNKKERLEKIRHFVSDYEVGTQEAIVEYLKQSGITATQATISRDIKELGIVKIPQKNNTYIYELPKSASTSLKLADNNILDFELLRNMINLRLVPGSTAFVKRQIVEDFSDDIFSILADDDTILLIFRNEEMAHKVLEEIKNW</sequence>
<dbReference type="Gene3D" id="1.10.10.10">
    <property type="entry name" value="Winged helix-like DNA-binding domain superfamily/Winged helix DNA-binding domain"/>
    <property type="match status" value="1"/>
</dbReference>
<dbReference type="OrthoDB" id="9807089at2"/>
<dbReference type="GO" id="GO:0003677">
    <property type="term" value="F:DNA binding"/>
    <property type="evidence" value="ECO:0007669"/>
    <property type="project" value="UniProtKB-KW"/>
</dbReference>
<dbReference type="GO" id="GO:0003700">
    <property type="term" value="F:DNA-binding transcription factor activity"/>
    <property type="evidence" value="ECO:0007669"/>
    <property type="project" value="UniProtKB-UniRule"/>
</dbReference>
<dbReference type="GO" id="GO:0034618">
    <property type="term" value="F:arginine binding"/>
    <property type="evidence" value="ECO:0007669"/>
    <property type="project" value="InterPro"/>
</dbReference>
<evidence type="ECO:0000259" key="8">
    <source>
        <dbReference type="Pfam" id="PF01316"/>
    </source>
</evidence>
<dbReference type="InterPro" id="IPR036251">
    <property type="entry name" value="Arg_repress_C_sf"/>
</dbReference>
<comment type="caution">
    <text evidence="10">The sequence shown here is derived from an EMBL/GenBank/DDBJ whole genome shotgun (WGS) entry which is preliminary data.</text>
</comment>
<dbReference type="HAMAP" id="MF_00173">
    <property type="entry name" value="Arg_repressor"/>
    <property type="match status" value="1"/>
</dbReference>
<keyword evidence="6 7" id="KW-0804">Transcription</keyword>
<dbReference type="GO" id="GO:0051259">
    <property type="term" value="P:protein complex oligomerization"/>
    <property type="evidence" value="ECO:0007669"/>
    <property type="project" value="InterPro"/>
</dbReference>
<evidence type="ECO:0000256" key="3">
    <source>
        <dbReference type="ARBA" id="ARBA00022490"/>
    </source>
</evidence>
<evidence type="ECO:0000256" key="5">
    <source>
        <dbReference type="ARBA" id="ARBA00023125"/>
    </source>
</evidence>
<dbReference type="GO" id="GO:0006526">
    <property type="term" value="P:L-arginine biosynthetic process"/>
    <property type="evidence" value="ECO:0007669"/>
    <property type="project" value="UniProtKB-UniPathway"/>
</dbReference>
<keyword evidence="7" id="KW-0055">Arginine biosynthesis</keyword>
<dbReference type="PANTHER" id="PTHR34471:SF1">
    <property type="entry name" value="ARGININE REPRESSOR"/>
    <property type="match status" value="1"/>
</dbReference>
<dbReference type="PRINTS" id="PR01467">
    <property type="entry name" value="ARGREPRESSOR"/>
</dbReference>
<dbReference type="GO" id="GO:0005737">
    <property type="term" value="C:cytoplasm"/>
    <property type="evidence" value="ECO:0007669"/>
    <property type="project" value="UniProtKB-SubCell"/>
</dbReference>
<protein>
    <recommendedName>
        <fullName evidence="7">Arginine repressor</fullName>
    </recommendedName>
</protein>
<comment type="similarity">
    <text evidence="2 7">Belongs to the ArgR family.</text>
</comment>
<dbReference type="Pfam" id="PF02863">
    <property type="entry name" value="Arg_repressor_C"/>
    <property type="match status" value="1"/>
</dbReference>
<evidence type="ECO:0000256" key="7">
    <source>
        <dbReference type="HAMAP-Rule" id="MF_00173"/>
    </source>
</evidence>
<keyword evidence="7" id="KW-0028">Amino-acid biosynthesis</keyword>
<gene>
    <name evidence="7" type="primary">argR</name>
    <name evidence="10" type="ORF">RN79_05300</name>
</gene>